<dbReference type="PROSITE" id="PS51318">
    <property type="entry name" value="TAT"/>
    <property type="match status" value="1"/>
</dbReference>
<sequence>MTQHIPTPRPRTARPRTALAATAALGGGLLLALAAPLSASAHVGVEPTSTAEGSYTVVAFAIPHGCGDSPTTKLTFTMPEGVDRVTPTVNSGWTIEKVVEELPEPKTDSHGANLVDRDAQVVYTAVTPLPSDLRDVIELSFQLPADAAGETLAFPVLQECAEGSTDWSELAEEGEEEPEHPAPSIVVTAAEAGGHGHGGASDEAMDDPADASGASDATAATGDDPVARWLAVGGLAVGVAGVVLAVLARRRPARG</sequence>
<dbReference type="EMBL" id="CP158374">
    <property type="protein sequence ID" value="XBX82267.1"/>
    <property type="molecule type" value="Genomic_DNA"/>
</dbReference>
<keyword evidence="2" id="KW-0472">Membrane</keyword>
<keyword evidence="2" id="KW-0812">Transmembrane</keyword>
<dbReference type="Pfam" id="PF07987">
    <property type="entry name" value="DUF1775"/>
    <property type="match status" value="1"/>
</dbReference>
<reference evidence="5" key="1">
    <citation type="submission" date="2024-05" db="EMBL/GenBank/DDBJ databases">
        <authorList>
            <person name="Yu L."/>
        </authorList>
    </citation>
    <scope>NUCLEOTIDE SEQUENCE</scope>
    <source>
        <strain evidence="5">G08B096</strain>
    </source>
</reference>
<feature type="region of interest" description="Disordered" evidence="1">
    <location>
        <begin position="192"/>
        <end position="220"/>
    </location>
</feature>
<evidence type="ECO:0000256" key="1">
    <source>
        <dbReference type="SAM" id="MobiDB-lite"/>
    </source>
</evidence>
<keyword evidence="2" id="KW-1133">Transmembrane helix</keyword>
<feature type="domain" description="YncI copper-binding" evidence="4">
    <location>
        <begin position="42"/>
        <end position="186"/>
    </location>
</feature>
<evidence type="ECO:0000259" key="4">
    <source>
        <dbReference type="Pfam" id="PF07987"/>
    </source>
</evidence>
<dbReference type="RefSeq" id="WP_350348288.1">
    <property type="nucleotide sequence ID" value="NZ_CP158374.1"/>
</dbReference>
<feature type="compositionally biased region" description="Low complexity" evidence="1">
    <location>
        <begin position="210"/>
        <end position="220"/>
    </location>
</feature>
<protein>
    <submittedName>
        <fullName evidence="5">YcnI family protein</fullName>
    </submittedName>
</protein>
<feature type="signal peptide" evidence="3">
    <location>
        <begin position="1"/>
        <end position="34"/>
    </location>
</feature>
<dbReference type="CDD" id="cd08545">
    <property type="entry name" value="YcnI_like"/>
    <property type="match status" value="1"/>
</dbReference>
<dbReference type="InterPro" id="IPR006311">
    <property type="entry name" value="TAT_signal"/>
</dbReference>
<proteinExistence type="predicted"/>
<dbReference type="InterPro" id="IPR038507">
    <property type="entry name" value="YcnI-like_sf"/>
</dbReference>
<keyword evidence="3" id="KW-0732">Signal</keyword>
<organism evidence="5">
    <name type="scientific">Agromyces sp. G08B096</name>
    <dbReference type="NCBI Taxonomy" id="3156399"/>
    <lineage>
        <taxon>Bacteria</taxon>
        <taxon>Bacillati</taxon>
        <taxon>Actinomycetota</taxon>
        <taxon>Actinomycetes</taxon>
        <taxon>Micrococcales</taxon>
        <taxon>Microbacteriaceae</taxon>
        <taxon>Agromyces</taxon>
    </lineage>
</organism>
<evidence type="ECO:0000256" key="2">
    <source>
        <dbReference type="SAM" id="Phobius"/>
    </source>
</evidence>
<feature type="chain" id="PRO_5043941536" evidence="3">
    <location>
        <begin position="35"/>
        <end position="255"/>
    </location>
</feature>
<evidence type="ECO:0000313" key="5">
    <source>
        <dbReference type="EMBL" id="XBX82267.1"/>
    </source>
</evidence>
<accession>A0AAU7W6H1</accession>
<dbReference type="AlphaFoldDB" id="A0AAU7W6H1"/>
<evidence type="ECO:0000256" key="3">
    <source>
        <dbReference type="SAM" id="SignalP"/>
    </source>
</evidence>
<feature type="transmembrane region" description="Helical" evidence="2">
    <location>
        <begin position="229"/>
        <end position="248"/>
    </location>
</feature>
<dbReference type="InterPro" id="IPR012533">
    <property type="entry name" value="YcnI-copper_dom"/>
</dbReference>
<feature type="compositionally biased region" description="Acidic residues" evidence="1">
    <location>
        <begin position="169"/>
        <end position="178"/>
    </location>
</feature>
<gene>
    <name evidence="5" type="ORF">ABIQ69_16900</name>
</gene>
<dbReference type="Gene3D" id="2.60.40.2230">
    <property type="entry name" value="Uncharacterised protein YcnI-like PF07987, DUF1775"/>
    <property type="match status" value="1"/>
</dbReference>
<feature type="region of interest" description="Disordered" evidence="1">
    <location>
        <begin position="163"/>
        <end position="182"/>
    </location>
</feature>
<name>A0AAU7W6H1_9MICO</name>